<evidence type="ECO:0000313" key="2">
    <source>
        <dbReference type="EMBL" id="TIH32278.1"/>
    </source>
</evidence>
<dbReference type="AlphaFoldDB" id="A0A4T2BSE4"/>
<protein>
    <submittedName>
        <fullName evidence="2">Uncharacterized protein</fullName>
    </submittedName>
</protein>
<comment type="caution">
    <text evidence="2">The sequence shown here is derived from an EMBL/GenBank/DDBJ whole genome shotgun (WGS) entry which is preliminary data.</text>
</comment>
<dbReference type="EMBL" id="QYRT01000040">
    <property type="protein sequence ID" value="TIH32278.1"/>
    <property type="molecule type" value="Genomic_DNA"/>
</dbReference>
<organism evidence="2 3">
    <name type="scientific">Subtercola vilae</name>
    <dbReference type="NCBI Taxonomy" id="2056433"/>
    <lineage>
        <taxon>Bacteria</taxon>
        <taxon>Bacillati</taxon>
        <taxon>Actinomycetota</taxon>
        <taxon>Actinomycetes</taxon>
        <taxon>Micrococcales</taxon>
        <taxon>Microbacteriaceae</taxon>
        <taxon>Subtercola</taxon>
    </lineage>
</organism>
<proteinExistence type="predicted"/>
<dbReference type="OrthoDB" id="8452205at2"/>
<dbReference type="RefSeq" id="WP_136643256.1">
    <property type="nucleotide sequence ID" value="NZ_QYRT01000040.1"/>
</dbReference>
<accession>A0A4T2BSE4</accession>
<evidence type="ECO:0000313" key="3">
    <source>
        <dbReference type="Proteomes" id="UP000306192"/>
    </source>
</evidence>
<reference evidence="2 3" key="1">
    <citation type="journal article" date="2019" name="Microorganisms">
        <title>Systematic Affiliation and Genome Analysis of Subtercola vilae DB165(T) with Particular Emphasis on Cold Adaptation of an Isolate from a High-Altitude Cold Volcano Lake.</title>
        <authorList>
            <person name="Villalobos A.S."/>
            <person name="Wiese J."/>
            <person name="Imhoff J.F."/>
            <person name="Dorador C."/>
            <person name="Keller A."/>
            <person name="Hentschel U."/>
        </authorList>
    </citation>
    <scope>NUCLEOTIDE SEQUENCE [LARGE SCALE GENOMIC DNA]</scope>
    <source>
        <strain evidence="2 3">DB165</strain>
    </source>
</reference>
<dbReference type="Proteomes" id="UP000306192">
    <property type="component" value="Unassembled WGS sequence"/>
</dbReference>
<feature type="coiled-coil region" evidence="1">
    <location>
        <begin position="264"/>
        <end position="291"/>
    </location>
</feature>
<gene>
    <name evidence="2" type="ORF">D4765_15670</name>
</gene>
<evidence type="ECO:0000256" key="1">
    <source>
        <dbReference type="SAM" id="Coils"/>
    </source>
</evidence>
<name>A0A4T2BSE4_9MICO</name>
<keyword evidence="1" id="KW-0175">Coiled coil</keyword>
<keyword evidence="3" id="KW-1185">Reference proteome</keyword>
<sequence>MSKRVDENELWGSADPVEIKNAFDAIDLVQRLNDFRRDVVVVVVTPTSDGRLLFDPKAIADEIGNKGEVAVIRDPDLTFKLTEAFTQEFSVFNGGARIYPRGITWTKQRELAPLFLAPDVESARRKQPRLIEEALKLAYRSPREVVESSVAAQRTPARVIAASASKAVVATPLEVQPALVNTPLEVQPALVNPEREASPDITTEATAPALLEEVLSERDRTIDSRDATITQLNERIRLEQDRTERVAEMLLASQGKFSSSLQYWQRSDADLRELKIENANLKQKIAEQTTAHRAHLNSRRRPVTTEKVANPLSPELFSSSDEAVRHAIYEAWVERVPAAEKGQKELPSYEIGPDFFKSVEGFDRSSQMKAFRCVVDVLIGTTEALAARNVHALRLNSASLTVTREDGALCYRAYLEENTPSARRLHYWKLDGVGIELSRVVVHDDYAA</sequence>